<feature type="region of interest" description="Disordered" evidence="1">
    <location>
        <begin position="1"/>
        <end position="46"/>
    </location>
</feature>
<evidence type="ECO:0000313" key="2">
    <source>
        <dbReference type="EMBL" id="KAJ5404478.1"/>
    </source>
</evidence>
<protein>
    <submittedName>
        <fullName evidence="2">Uncharacterized protein</fullName>
    </submittedName>
</protein>
<reference evidence="2" key="1">
    <citation type="submission" date="2022-12" db="EMBL/GenBank/DDBJ databases">
        <authorList>
            <person name="Petersen C."/>
        </authorList>
    </citation>
    <scope>NUCLEOTIDE SEQUENCE</scope>
    <source>
        <strain evidence="2">IBT 29677</strain>
    </source>
</reference>
<dbReference type="GeneID" id="81367966"/>
<sequence length="121" mass="13734">MVEEPTTEESSLPQERLPSEAPSTDNLNAPRGSIPRSTKAHKVKRSPREFKFGAAFIDDLLKNFQHLKEEERWEKVIPLYAKPFRVLRNVSGLQGIHRPFRVQKELGDCSGPPSSPKQSNL</sequence>
<reference evidence="2" key="2">
    <citation type="journal article" date="2023" name="IMA Fungus">
        <title>Comparative genomic study of the Penicillium genus elucidates a diverse pangenome and 15 lateral gene transfer events.</title>
        <authorList>
            <person name="Petersen C."/>
            <person name="Sorensen T."/>
            <person name="Nielsen M.R."/>
            <person name="Sondergaard T.E."/>
            <person name="Sorensen J.L."/>
            <person name="Fitzpatrick D.A."/>
            <person name="Frisvad J.C."/>
            <person name="Nielsen K.L."/>
        </authorList>
    </citation>
    <scope>NUCLEOTIDE SEQUENCE</scope>
    <source>
        <strain evidence="2">IBT 29677</strain>
    </source>
</reference>
<proteinExistence type="predicted"/>
<keyword evidence="3" id="KW-1185">Reference proteome</keyword>
<organism evidence="2 3">
    <name type="scientific">Penicillium cosmopolitanum</name>
    <dbReference type="NCBI Taxonomy" id="1131564"/>
    <lineage>
        <taxon>Eukaryota</taxon>
        <taxon>Fungi</taxon>
        <taxon>Dikarya</taxon>
        <taxon>Ascomycota</taxon>
        <taxon>Pezizomycotina</taxon>
        <taxon>Eurotiomycetes</taxon>
        <taxon>Eurotiomycetidae</taxon>
        <taxon>Eurotiales</taxon>
        <taxon>Aspergillaceae</taxon>
        <taxon>Penicillium</taxon>
    </lineage>
</organism>
<evidence type="ECO:0000256" key="1">
    <source>
        <dbReference type="SAM" id="MobiDB-lite"/>
    </source>
</evidence>
<dbReference type="EMBL" id="JAPZBU010000005">
    <property type="protein sequence ID" value="KAJ5404478.1"/>
    <property type="molecule type" value="Genomic_DNA"/>
</dbReference>
<dbReference type="Proteomes" id="UP001147747">
    <property type="component" value="Unassembled WGS sequence"/>
</dbReference>
<gene>
    <name evidence="2" type="ORF">N7509_004349</name>
</gene>
<dbReference type="RefSeq" id="XP_056491720.1">
    <property type="nucleotide sequence ID" value="XM_056628986.1"/>
</dbReference>
<comment type="caution">
    <text evidence="2">The sequence shown here is derived from an EMBL/GenBank/DDBJ whole genome shotgun (WGS) entry which is preliminary data.</text>
</comment>
<evidence type="ECO:0000313" key="3">
    <source>
        <dbReference type="Proteomes" id="UP001147747"/>
    </source>
</evidence>
<dbReference type="AlphaFoldDB" id="A0A9W9W6R8"/>
<accession>A0A9W9W6R8</accession>
<name>A0A9W9W6R8_9EURO</name>